<dbReference type="PANTHER" id="PTHR42840">
    <property type="entry name" value="NAD(P)-BINDING ROSSMANN-FOLD SUPERFAMILY PROTEIN-RELATED"/>
    <property type="match status" value="1"/>
</dbReference>
<dbReference type="GO" id="GO:0006740">
    <property type="term" value="P:NADPH regeneration"/>
    <property type="evidence" value="ECO:0007669"/>
    <property type="project" value="TreeGrafter"/>
</dbReference>
<protein>
    <recommendedName>
        <fullName evidence="3">GFO/IDH/MocA-like oxidoreductase domain-containing protein</fullName>
    </recommendedName>
</protein>
<feature type="compositionally biased region" description="Basic and acidic residues" evidence="2">
    <location>
        <begin position="74"/>
        <end position="95"/>
    </location>
</feature>
<dbReference type="InterPro" id="IPR055170">
    <property type="entry name" value="GFO_IDH_MocA-like_dom"/>
</dbReference>
<comment type="caution">
    <text evidence="4">The sequence shown here is derived from an EMBL/GenBank/DDBJ whole genome shotgun (WGS) entry which is preliminary data.</text>
</comment>
<dbReference type="InterPro" id="IPR036291">
    <property type="entry name" value="NAD(P)-bd_dom_sf"/>
</dbReference>
<dbReference type="PANTHER" id="PTHR42840:SF5">
    <property type="entry name" value="NAD(P)-BINDING ROSSMANN-FOLD SUPERFAMILY PROTEIN"/>
    <property type="match status" value="1"/>
</dbReference>
<keyword evidence="5" id="KW-1185">Reference proteome</keyword>
<evidence type="ECO:0000259" key="3">
    <source>
        <dbReference type="Pfam" id="PF22725"/>
    </source>
</evidence>
<reference evidence="4" key="1">
    <citation type="submission" date="2016-03" db="EMBL/GenBank/DDBJ databases">
        <title>Mechanisms controlling the formation of the plant cell surface in tip-growing cells are functionally conserved among land plants.</title>
        <authorList>
            <person name="Honkanen S."/>
            <person name="Jones V.A."/>
            <person name="Morieri G."/>
            <person name="Champion C."/>
            <person name="Hetherington A.J."/>
            <person name="Kelly S."/>
            <person name="Saint-Marcoux D."/>
            <person name="Proust H."/>
            <person name="Prescott H."/>
            <person name="Dolan L."/>
        </authorList>
    </citation>
    <scope>NUCLEOTIDE SEQUENCE [LARGE SCALE GENOMIC DNA]</scope>
    <source>
        <tissue evidence="4">Whole gametophyte</tissue>
    </source>
</reference>
<gene>
    <name evidence="4" type="ORF">AXG93_1050s1030</name>
</gene>
<evidence type="ECO:0000313" key="4">
    <source>
        <dbReference type="EMBL" id="OAE19521.1"/>
    </source>
</evidence>
<dbReference type="AlphaFoldDB" id="A0A176VGS2"/>
<evidence type="ECO:0000256" key="1">
    <source>
        <dbReference type="ARBA" id="ARBA00010928"/>
    </source>
</evidence>
<sequence>MVQELRERYDRYRVRNSENIAKISAQSIWSRQTSHAFTNQEPCRGGRGALSELRWQKSCHSASFVDATVPRTENQPREAAETTRRNTEPRCKPGDAAKGVTNLVPPPFRSALASQRPAATKEGSVTAAEADSSAILCDQAAEHREQRGCLNLVKAGAMAEQKPGLALLGAGIFACSQYVPTFRAITDVATLRVVWSRSQEVAMEGALLCKDFSPDVQAKWGEEGLEEIFADQSIHGVTVVLPAQVQLGIVIRSLKAGKHVLQGVAELRGALQQYYEIATSGVQPPIWAVAENYRFEPSLMEAAKWVKEAGSVYSVQVTAEAAMNSTNPYFSSAWRRDPGLKGAFVLDGGVHFVAGLRLICGAEVTSTSAIAQHLEPNLPPPDNVSALFQMDNGCTGTLVMSFSAVTKKINWRVLCSKGTVDVERSVQDGKHGYLVQYFPQEGKAKKFFAAFSGVQDEIKAFALDVSKVVSGVKTASEADPRSSVSEAVFDVAVVEAFLRSSDAKGSLVSVELV</sequence>
<feature type="region of interest" description="Disordered" evidence="2">
    <location>
        <begin position="70"/>
        <end position="103"/>
    </location>
</feature>
<dbReference type="SUPFAM" id="SSF55347">
    <property type="entry name" value="Glyceraldehyde-3-phosphate dehydrogenase-like, C-terminal domain"/>
    <property type="match status" value="1"/>
</dbReference>
<dbReference type="Pfam" id="PF22725">
    <property type="entry name" value="GFO_IDH_MocA_C3"/>
    <property type="match status" value="1"/>
</dbReference>
<organism evidence="4 5">
    <name type="scientific">Marchantia polymorpha subsp. ruderalis</name>
    <dbReference type="NCBI Taxonomy" id="1480154"/>
    <lineage>
        <taxon>Eukaryota</taxon>
        <taxon>Viridiplantae</taxon>
        <taxon>Streptophyta</taxon>
        <taxon>Embryophyta</taxon>
        <taxon>Marchantiophyta</taxon>
        <taxon>Marchantiopsida</taxon>
        <taxon>Marchantiidae</taxon>
        <taxon>Marchantiales</taxon>
        <taxon>Marchantiaceae</taxon>
        <taxon>Marchantia</taxon>
    </lineage>
</organism>
<dbReference type="Gene3D" id="3.30.360.10">
    <property type="entry name" value="Dihydrodipicolinate Reductase, domain 2"/>
    <property type="match status" value="1"/>
</dbReference>
<dbReference type="SUPFAM" id="SSF51735">
    <property type="entry name" value="NAD(P)-binding Rossmann-fold domains"/>
    <property type="match status" value="1"/>
</dbReference>
<dbReference type="Gene3D" id="3.40.50.720">
    <property type="entry name" value="NAD(P)-binding Rossmann-like Domain"/>
    <property type="match status" value="1"/>
</dbReference>
<feature type="domain" description="GFO/IDH/MocA-like oxidoreductase" evidence="3">
    <location>
        <begin position="309"/>
        <end position="420"/>
    </location>
</feature>
<dbReference type="Proteomes" id="UP000077202">
    <property type="component" value="Unassembled WGS sequence"/>
</dbReference>
<name>A0A176VGS2_MARPO</name>
<evidence type="ECO:0000313" key="5">
    <source>
        <dbReference type="Proteomes" id="UP000077202"/>
    </source>
</evidence>
<dbReference type="EMBL" id="LVLJ01003847">
    <property type="protein sequence ID" value="OAE19521.1"/>
    <property type="molecule type" value="Genomic_DNA"/>
</dbReference>
<evidence type="ECO:0000256" key="2">
    <source>
        <dbReference type="SAM" id="MobiDB-lite"/>
    </source>
</evidence>
<accession>A0A176VGS2</accession>
<dbReference type="GO" id="GO:0005737">
    <property type="term" value="C:cytoplasm"/>
    <property type="evidence" value="ECO:0007669"/>
    <property type="project" value="TreeGrafter"/>
</dbReference>
<proteinExistence type="inferred from homology"/>
<dbReference type="GO" id="GO:0016491">
    <property type="term" value="F:oxidoreductase activity"/>
    <property type="evidence" value="ECO:0007669"/>
    <property type="project" value="TreeGrafter"/>
</dbReference>
<comment type="similarity">
    <text evidence="1">Belongs to the Gfo/Idh/MocA family.</text>
</comment>